<accession>A0A8X6KI72</accession>
<evidence type="ECO:0000313" key="3">
    <source>
        <dbReference type="Proteomes" id="UP000887116"/>
    </source>
</evidence>
<organism evidence="2 3">
    <name type="scientific">Trichonephila clavata</name>
    <name type="common">Joro spider</name>
    <name type="synonym">Nephila clavata</name>
    <dbReference type="NCBI Taxonomy" id="2740835"/>
    <lineage>
        <taxon>Eukaryota</taxon>
        <taxon>Metazoa</taxon>
        <taxon>Ecdysozoa</taxon>
        <taxon>Arthropoda</taxon>
        <taxon>Chelicerata</taxon>
        <taxon>Arachnida</taxon>
        <taxon>Araneae</taxon>
        <taxon>Araneomorphae</taxon>
        <taxon>Entelegynae</taxon>
        <taxon>Araneoidea</taxon>
        <taxon>Nephilidae</taxon>
        <taxon>Trichonephila</taxon>
    </lineage>
</organism>
<name>A0A8X6KI72_TRICU</name>
<gene>
    <name evidence="2" type="ORF">TNCT_628071</name>
</gene>
<feature type="compositionally biased region" description="Polar residues" evidence="1">
    <location>
        <begin position="1"/>
        <end position="19"/>
    </location>
</feature>
<sequence length="94" mass="10304">MSPPSLTSPEGNAPTQQHTHPLLPGQLNNVNLLNKGGSSQKKKKGAFIKASFPIPGNIIPSPEYILTKLKKTKEYKMRDEKTSREKGQTVSSTM</sequence>
<reference evidence="2" key="1">
    <citation type="submission" date="2020-07" db="EMBL/GenBank/DDBJ databases">
        <title>Multicomponent nature underlies the extraordinary mechanical properties of spider dragline silk.</title>
        <authorList>
            <person name="Kono N."/>
            <person name="Nakamura H."/>
            <person name="Mori M."/>
            <person name="Yoshida Y."/>
            <person name="Ohtoshi R."/>
            <person name="Malay A.D."/>
            <person name="Moran D.A.P."/>
            <person name="Tomita M."/>
            <person name="Numata K."/>
            <person name="Arakawa K."/>
        </authorList>
    </citation>
    <scope>NUCLEOTIDE SEQUENCE</scope>
</reference>
<comment type="caution">
    <text evidence="2">The sequence shown here is derived from an EMBL/GenBank/DDBJ whole genome shotgun (WGS) entry which is preliminary data.</text>
</comment>
<evidence type="ECO:0000256" key="1">
    <source>
        <dbReference type="SAM" id="MobiDB-lite"/>
    </source>
</evidence>
<feature type="region of interest" description="Disordered" evidence="1">
    <location>
        <begin position="1"/>
        <end position="44"/>
    </location>
</feature>
<keyword evidence="3" id="KW-1185">Reference proteome</keyword>
<protein>
    <submittedName>
        <fullName evidence="2">Uncharacterized protein</fullName>
    </submittedName>
</protein>
<dbReference type="AlphaFoldDB" id="A0A8X6KI72"/>
<evidence type="ECO:0000313" key="2">
    <source>
        <dbReference type="EMBL" id="GFQ74674.1"/>
    </source>
</evidence>
<proteinExistence type="predicted"/>
<dbReference type="Proteomes" id="UP000887116">
    <property type="component" value="Unassembled WGS sequence"/>
</dbReference>
<dbReference type="EMBL" id="BMAO01001603">
    <property type="protein sequence ID" value="GFQ74674.1"/>
    <property type="molecule type" value="Genomic_DNA"/>
</dbReference>